<keyword evidence="2 7" id="KW-0813">Transport</keyword>
<accession>A0ABP9T369</accession>
<dbReference type="Pfam" id="PF00528">
    <property type="entry name" value="BPD_transp_1"/>
    <property type="match status" value="1"/>
</dbReference>
<feature type="transmembrane region" description="Helical" evidence="7">
    <location>
        <begin position="51"/>
        <end position="69"/>
    </location>
</feature>
<feature type="region of interest" description="Disordered" evidence="8">
    <location>
        <begin position="1"/>
        <end position="43"/>
    </location>
</feature>
<keyword evidence="6 7" id="KW-0472">Membrane</keyword>
<proteinExistence type="inferred from homology"/>
<dbReference type="InterPro" id="IPR051393">
    <property type="entry name" value="ABC_transporter_permease"/>
</dbReference>
<feature type="transmembrane region" description="Helical" evidence="7">
    <location>
        <begin position="110"/>
        <end position="135"/>
    </location>
</feature>
<dbReference type="PROSITE" id="PS50928">
    <property type="entry name" value="ABC_TM1"/>
    <property type="match status" value="1"/>
</dbReference>
<name>A0ABP9T369_9ACTN</name>
<organism evidence="10 11">
    <name type="scientific">Streptomyces thinghirensis</name>
    <dbReference type="NCBI Taxonomy" id="551547"/>
    <lineage>
        <taxon>Bacteria</taxon>
        <taxon>Bacillati</taxon>
        <taxon>Actinomycetota</taxon>
        <taxon>Actinomycetes</taxon>
        <taxon>Kitasatosporales</taxon>
        <taxon>Streptomycetaceae</taxon>
        <taxon>Streptomyces</taxon>
    </lineage>
</organism>
<gene>
    <name evidence="10" type="ORF">GCM10023323_24560</name>
</gene>
<dbReference type="InterPro" id="IPR000515">
    <property type="entry name" value="MetI-like"/>
</dbReference>
<keyword evidence="5 7" id="KW-1133">Transmembrane helix</keyword>
<keyword evidence="4 7" id="KW-0812">Transmembrane</keyword>
<sequence>MTTPRTTPRTSARSSAHTSARPAAEHGEPPTRPTTSAEPAMPSRKTSQLKPALCFLAPAVLALVVLRLLPAGMAVVDSLHHHSLTDGVTRFVGLDNYGDLFHDPQFRDSILVTLVFSLVINPLQVAAALALAVFFNRRFAGARFWRSLVFLPIAVPPAVSAVIWSILYRPEGPLNALLHTLGLPDQRFLTSPEQALPSLIVLMSWVGVGYWMTFLIAGLQDIPGEVYDACAVDGASAWQRFTRITLPLLRRPLAFVLVADTVANFLVFAPVQLLTQGGPEGSTNLMMYDVFRRAYSVGDIHYAEAEVVLLVAITLVVVGVQYRLMRGEE</sequence>
<dbReference type="PANTHER" id="PTHR30193">
    <property type="entry name" value="ABC TRANSPORTER PERMEASE PROTEIN"/>
    <property type="match status" value="1"/>
</dbReference>
<comment type="subcellular location">
    <subcellularLocation>
        <location evidence="1 7">Cell membrane</location>
        <topology evidence="1 7">Multi-pass membrane protein</topology>
    </subcellularLocation>
</comment>
<comment type="caution">
    <text evidence="10">The sequence shown here is derived from an EMBL/GenBank/DDBJ whole genome shotgun (WGS) entry which is preliminary data.</text>
</comment>
<dbReference type="CDD" id="cd06261">
    <property type="entry name" value="TM_PBP2"/>
    <property type="match status" value="1"/>
</dbReference>
<dbReference type="SUPFAM" id="SSF161098">
    <property type="entry name" value="MetI-like"/>
    <property type="match status" value="1"/>
</dbReference>
<feature type="transmembrane region" description="Helical" evidence="7">
    <location>
        <begin position="307"/>
        <end position="325"/>
    </location>
</feature>
<evidence type="ECO:0000313" key="11">
    <source>
        <dbReference type="Proteomes" id="UP001499878"/>
    </source>
</evidence>
<evidence type="ECO:0000256" key="7">
    <source>
        <dbReference type="RuleBase" id="RU363032"/>
    </source>
</evidence>
<dbReference type="EMBL" id="BAABJR010000005">
    <property type="protein sequence ID" value="GAA5207757.1"/>
    <property type="molecule type" value="Genomic_DNA"/>
</dbReference>
<feature type="compositionally biased region" description="Low complexity" evidence="8">
    <location>
        <begin position="1"/>
        <end position="22"/>
    </location>
</feature>
<evidence type="ECO:0000256" key="8">
    <source>
        <dbReference type="SAM" id="MobiDB-lite"/>
    </source>
</evidence>
<dbReference type="RefSeq" id="WP_345629496.1">
    <property type="nucleotide sequence ID" value="NZ_BAABJR010000005.1"/>
</dbReference>
<dbReference type="PANTHER" id="PTHR30193:SF41">
    <property type="entry name" value="DIACETYLCHITOBIOSE UPTAKE SYSTEM PERMEASE PROTEIN NGCF"/>
    <property type="match status" value="1"/>
</dbReference>
<evidence type="ECO:0000256" key="1">
    <source>
        <dbReference type="ARBA" id="ARBA00004651"/>
    </source>
</evidence>
<evidence type="ECO:0000313" key="10">
    <source>
        <dbReference type="EMBL" id="GAA5207757.1"/>
    </source>
</evidence>
<evidence type="ECO:0000256" key="3">
    <source>
        <dbReference type="ARBA" id="ARBA00022475"/>
    </source>
</evidence>
<keyword evidence="11" id="KW-1185">Reference proteome</keyword>
<dbReference type="InterPro" id="IPR035906">
    <property type="entry name" value="MetI-like_sf"/>
</dbReference>
<dbReference type="Proteomes" id="UP001499878">
    <property type="component" value="Unassembled WGS sequence"/>
</dbReference>
<comment type="similarity">
    <text evidence="7">Belongs to the binding-protein-dependent transport system permease family.</text>
</comment>
<feature type="domain" description="ABC transmembrane type-1" evidence="9">
    <location>
        <begin position="110"/>
        <end position="321"/>
    </location>
</feature>
<evidence type="ECO:0000256" key="6">
    <source>
        <dbReference type="ARBA" id="ARBA00023136"/>
    </source>
</evidence>
<evidence type="ECO:0000259" key="9">
    <source>
        <dbReference type="PROSITE" id="PS50928"/>
    </source>
</evidence>
<evidence type="ECO:0000256" key="4">
    <source>
        <dbReference type="ARBA" id="ARBA00022692"/>
    </source>
</evidence>
<reference evidence="11" key="1">
    <citation type="journal article" date="2019" name="Int. J. Syst. Evol. Microbiol.">
        <title>The Global Catalogue of Microorganisms (GCM) 10K type strain sequencing project: providing services to taxonomists for standard genome sequencing and annotation.</title>
        <authorList>
            <consortium name="The Broad Institute Genomics Platform"/>
            <consortium name="The Broad Institute Genome Sequencing Center for Infectious Disease"/>
            <person name="Wu L."/>
            <person name="Ma J."/>
        </authorList>
    </citation>
    <scope>NUCLEOTIDE SEQUENCE [LARGE SCALE GENOMIC DNA]</scope>
    <source>
        <strain evidence="11">JCM 18306</strain>
    </source>
</reference>
<protein>
    <submittedName>
        <fullName evidence="10">Sugar ABC transporter permease</fullName>
    </submittedName>
</protein>
<feature type="transmembrane region" description="Helical" evidence="7">
    <location>
        <begin position="195"/>
        <end position="217"/>
    </location>
</feature>
<evidence type="ECO:0000256" key="5">
    <source>
        <dbReference type="ARBA" id="ARBA00022989"/>
    </source>
</evidence>
<feature type="transmembrane region" description="Helical" evidence="7">
    <location>
        <begin position="253"/>
        <end position="274"/>
    </location>
</feature>
<evidence type="ECO:0000256" key="2">
    <source>
        <dbReference type="ARBA" id="ARBA00022448"/>
    </source>
</evidence>
<keyword evidence="3" id="KW-1003">Cell membrane</keyword>
<dbReference type="Gene3D" id="1.10.3720.10">
    <property type="entry name" value="MetI-like"/>
    <property type="match status" value="1"/>
</dbReference>
<feature type="transmembrane region" description="Helical" evidence="7">
    <location>
        <begin position="147"/>
        <end position="167"/>
    </location>
</feature>